<dbReference type="CDD" id="cd17340">
    <property type="entry name" value="MFS_MFSD1"/>
    <property type="match status" value="1"/>
</dbReference>
<comment type="catalytic activity">
    <reaction evidence="9">
        <text>L-histidyl-glycine(out) = L-histidyl-glycine(in)</text>
        <dbReference type="Rhea" id="RHEA:79395"/>
        <dbReference type="ChEBI" id="CHEBI:229957"/>
    </reaction>
</comment>
<dbReference type="PANTHER" id="PTHR23512">
    <property type="entry name" value="MAJOR FACILITATOR SUPERFAMILY DOMAIN-CONTAINING PROTEIN 1"/>
    <property type="match status" value="1"/>
</dbReference>
<evidence type="ECO:0000256" key="16">
    <source>
        <dbReference type="ARBA" id="ARBA00044900"/>
    </source>
</evidence>
<comment type="catalytic activity">
    <reaction evidence="13">
        <text>L-alpha-aminoacyl-L-lysine(out) = L-alpha-aminoacyl-L-lysine(in)</text>
        <dbReference type="Rhea" id="RHEA:79383"/>
        <dbReference type="ChEBI" id="CHEBI:229966"/>
    </reaction>
</comment>
<comment type="catalytic activity">
    <reaction evidence="10">
        <text>L-alpha-aminoacyl-L-arginine(out) = L-alpha-aminoacyl-L-arginine(in)</text>
        <dbReference type="Rhea" id="RHEA:79367"/>
        <dbReference type="ChEBI" id="CHEBI:229968"/>
    </reaction>
</comment>
<name>A0A1I8GTU8_9PLAT</name>
<dbReference type="Pfam" id="PF07690">
    <property type="entry name" value="MFS_1"/>
    <property type="match status" value="1"/>
</dbReference>
<evidence type="ECO:0000313" key="26">
    <source>
        <dbReference type="WBParaSite" id="maker-uti_cns_0003088-snap-gene-0.19-mRNA-1"/>
    </source>
</evidence>
<comment type="catalytic activity">
    <reaction evidence="17">
        <text>L-arginyl-glycine(out) = L-arginyl-glycine(in)</text>
        <dbReference type="Rhea" id="RHEA:79391"/>
        <dbReference type="ChEBI" id="CHEBI:229955"/>
    </reaction>
</comment>
<comment type="subcellular location">
    <subcellularLocation>
        <location evidence="1">Lysosome membrane</location>
        <topology evidence="1">Multi-pass membrane protein</topology>
    </subcellularLocation>
</comment>
<dbReference type="PANTHER" id="PTHR23512:SF3">
    <property type="entry name" value="MAJOR FACILITATOR SUPERFAMILY DOMAIN-CONTAINING PROTEIN 1"/>
    <property type="match status" value="1"/>
</dbReference>
<comment type="catalytic activity">
    <reaction evidence="14">
        <text>L-aspartyl-L-lysine(out) = L-aspartyl-L-lysine(in)</text>
        <dbReference type="Rhea" id="RHEA:79411"/>
        <dbReference type="ChEBI" id="CHEBI:229953"/>
    </reaction>
</comment>
<dbReference type="Gene3D" id="1.20.1250.20">
    <property type="entry name" value="MFS general substrate transporter like domains"/>
    <property type="match status" value="2"/>
</dbReference>
<comment type="catalytic activity">
    <reaction evidence="20">
        <text>L-lysyl-glycine(out) = L-lysyl-glycine(in)</text>
        <dbReference type="Rhea" id="RHEA:79407"/>
        <dbReference type="ChEBI" id="CHEBI:191202"/>
    </reaction>
</comment>
<keyword evidence="4" id="KW-0812">Transmembrane</keyword>
<dbReference type="SUPFAM" id="SSF103473">
    <property type="entry name" value="MFS general substrate transporter"/>
    <property type="match status" value="1"/>
</dbReference>
<evidence type="ECO:0000256" key="18">
    <source>
        <dbReference type="ARBA" id="ARBA00044912"/>
    </source>
</evidence>
<dbReference type="AlphaFoldDB" id="A0A1I8GTU8"/>
<accession>A0A1I8GTU8</accession>
<dbReference type="PROSITE" id="PS50850">
    <property type="entry name" value="MFS"/>
    <property type="match status" value="1"/>
</dbReference>
<keyword evidence="6" id="KW-0472">Membrane</keyword>
<evidence type="ECO:0000256" key="10">
    <source>
        <dbReference type="ARBA" id="ARBA00044881"/>
    </source>
</evidence>
<sequence>MDSAEETSPLLSNQSPALNAPTGDHNNEVEYQGCAACNPRSALHRYLALSFMCFLSFGSYFCYDNPSALQDVMTEDLSLTTAQYSSFYAWYSWPNVVLSMIGGYLIDRLFGIRLGAIIFSSFCLVGQLLFAFGAFVNKVWLMDAARFLFGIGGESLAVAQNTYATSWFRGHELNMVFGIQLSMSRIGSTVNMNVMQPIYHSLDGRFSQPWQQLGAALFLAAFSCILSLGCAFVLAYIDRRAKRLLGADAGSTGEKIQLSDIIRFPAAVWLLCGICVAYYVSVFPFISLGQVFFERKFNFNPNEADAVNSLPYIVSAISSPVCGFLIDRTGRNIMWVMLGSLMTMGCHACLAFTFNLSPYGIMIWLGVSYSILAASLWPLVSYCLPNHMLGTAYGIMQSIQNLGLAVINQVSGLIVDSKGYLILEVFFLAWLCLALIFCAVLYLWDISKLGGELNKSASSRRKDAELAKQATEAAAKAADEA</sequence>
<evidence type="ECO:0000256" key="2">
    <source>
        <dbReference type="ARBA" id="ARBA00008335"/>
    </source>
</evidence>
<proteinExistence type="inferred from homology"/>
<comment type="similarity">
    <text evidence="2">Belongs to the major facilitator superfamily.</text>
</comment>
<dbReference type="GO" id="GO:0005765">
    <property type="term" value="C:lysosomal membrane"/>
    <property type="evidence" value="ECO:0007669"/>
    <property type="project" value="UniProtKB-SubCell"/>
</dbReference>
<reference evidence="26" key="1">
    <citation type="submission" date="2016-11" db="UniProtKB">
        <authorList>
            <consortium name="WormBaseParasite"/>
        </authorList>
    </citation>
    <scope>IDENTIFICATION</scope>
</reference>
<dbReference type="GO" id="GO:0022857">
    <property type="term" value="F:transmembrane transporter activity"/>
    <property type="evidence" value="ECO:0007669"/>
    <property type="project" value="InterPro"/>
</dbReference>
<protein>
    <recommendedName>
        <fullName evidence="21">Lysosomal dipeptide transporter MFSD1</fullName>
    </recommendedName>
    <alternativeName>
        <fullName evidence="22">Major facilitator superfamily domain-containing protein 1</fullName>
    </alternativeName>
</protein>
<evidence type="ECO:0000256" key="23">
    <source>
        <dbReference type="ARBA" id="ARBA00045709"/>
    </source>
</evidence>
<evidence type="ECO:0000256" key="1">
    <source>
        <dbReference type="ARBA" id="ARBA00004155"/>
    </source>
</evidence>
<comment type="catalytic activity">
    <reaction evidence="19">
        <text>L-alanyl-L-lysine(out) = L-alanyl-L-lysine(in)</text>
        <dbReference type="Rhea" id="RHEA:79415"/>
        <dbReference type="ChEBI" id="CHEBI:192470"/>
    </reaction>
</comment>
<keyword evidence="5" id="KW-1133">Transmembrane helix</keyword>
<evidence type="ECO:0000256" key="8">
    <source>
        <dbReference type="ARBA" id="ARBA00044876"/>
    </source>
</evidence>
<dbReference type="Proteomes" id="UP000095280">
    <property type="component" value="Unplaced"/>
</dbReference>
<comment type="catalytic activity">
    <reaction evidence="18">
        <text>L-histidyl-L-alpha-amino acid(out) = L-histidyl-L-alpha-amino acid(in)</text>
        <dbReference type="Rhea" id="RHEA:79379"/>
        <dbReference type="ChEBI" id="CHEBI:229964"/>
    </reaction>
</comment>
<comment type="catalytic activity">
    <reaction evidence="8">
        <text>L-lysyl-L-alanine(out) = L-lysyl-L-alanine(in)</text>
        <dbReference type="Rhea" id="RHEA:79399"/>
        <dbReference type="ChEBI" id="CHEBI:229954"/>
    </reaction>
</comment>
<evidence type="ECO:0000256" key="19">
    <source>
        <dbReference type="ARBA" id="ARBA00044919"/>
    </source>
</evidence>
<dbReference type="InterPro" id="IPR036259">
    <property type="entry name" value="MFS_trans_sf"/>
</dbReference>
<dbReference type="OrthoDB" id="424834at2759"/>
<keyword evidence="7" id="KW-0458">Lysosome</keyword>
<dbReference type="InterPro" id="IPR011701">
    <property type="entry name" value="MFS"/>
</dbReference>
<evidence type="ECO:0000256" key="14">
    <source>
        <dbReference type="ARBA" id="ARBA00044898"/>
    </source>
</evidence>
<evidence type="ECO:0000313" key="25">
    <source>
        <dbReference type="Proteomes" id="UP000095280"/>
    </source>
</evidence>
<evidence type="ECO:0000256" key="24">
    <source>
        <dbReference type="ARBA" id="ARBA00046376"/>
    </source>
</evidence>
<evidence type="ECO:0000256" key="17">
    <source>
        <dbReference type="ARBA" id="ARBA00044903"/>
    </source>
</evidence>
<comment type="catalytic activity">
    <reaction evidence="11">
        <text>L-alpha-aminoacyl-L-histidine(out) = L-alpha-aminoacyl-L-histidine(in)</text>
        <dbReference type="Rhea" id="RHEA:79375"/>
        <dbReference type="ChEBI" id="CHEBI:229967"/>
    </reaction>
</comment>
<evidence type="ECO:0000256" key="13">
    <source>
        <dbReference type="ARBA" id="ARBA00044893"/>
    </source>
</evidence>
<dbReference type="STRING" id="282301.A0A1I8GTU8"/>
<organism evidence="25 26">
    <name type="scientific">Macrostomum lignano</name>
    <dbReference type="NCBI Taxonomy" id="282301"/>
    <lineage>
        <taxon>Eukaryota</taxon>
        <taxon>Metazoa</taxon>
        <taxon>Spiralia</taxon>
        <taxon>Lophotrochozoa</taxon>
        <taxon>Platyhelminthes</taxon>
        <taxon>Rhabditophora</taxon>
        <taxon>Macrostomorpha</taxon>
        <taxon>Macrostomida</taxon>
        <taxon>Macrostomidae</taxon>
        <taxon>Macrostomum</taxon>
    </lineage>
</organism>
<comment type="catalytic activity">
    <reaction evidence="12">
        <text>L-lysyl-L-alpha-amino acid(out) = L-lysyl-L-alpha-amino acid(in)</text>
        <dbReference type="Rhea" id="RHEA:79387"/>
        <dbReference type="ChEBI" id="CHEBI:229965"/>
    </reaction>
</comment>
<keyword evidence="25" id="KW-1185">Reference proteome</keyword>
<evidence type="ECO:0000256" key="20">
    <source>
        <dbReference type="ARBA" id="ARBA00044924"/>
    </source>
</evidence>
<evidence type="ECO:0000256" key="6">
    <source>
        <dbReference type="ARBA" id="ARBA00023136"/>
    </source>
</evidence>
<comment type="function">
    <text evidence="23">Lysosomal dipeptide uniporter that selectively exports lysine, arginine or histidine-containing dipeptides with a net positive charge from the lysosome lumen into the cytosol. Could play a role in a specific type of protein O-glycosylation indirectly regulating macrophages migration and tissue invasion. Also essential for liver homeostasis.</text>
</comment>
<evidence type="ECO:0000256" key="21">
    <source>
        <dbReference type="ARBA" id="ARBA00044985"/>
    </source>
</evidence>
<evidence type="ECO:0000256" key="4">
    <source>
        <dbReference type="ARBA" id="ARBA00022692"/>
    </source>
</evidence>
<dbReference type="InterPro" id="IPR052187">
    <property type="entry name" value="MFSD1"/>
</dbReference>
<evidence type="ECO:0000256" key="7">
    <source>
        <dbReference type="ARBA" id="ARBA00023228"/>
    </source>
</evidence>
<dbReference type="WBParaSite" id="maker-uti_cns_0003088-snap-gene-0.19-mRNA-1">
    <property type="protein sequence ID" value="maker-uti_cns_0003088-snap-gene-0.19-mRNA-1"/>
    <property type="gene ID" value="maker-uti_cns_0003088-snap-gene-0.19"/>
</dbReference>
<evidence type="ECO:0000256" key="22">
    <source>
        <dbReference type="ARBA" id="ARBA00045018"/>
    </source>
</evidence>
<evidence type="ECO:0000256" key="11">
    <source>
        <dbReference type="ARBA" id="ARBA00044884"/>
    </source>
</evidence>
<evidence type="ECO:0000256" key="5">
    <source>
        <dbReference type="ARBA" id="ARBA00022989"/>
    </source>
</evidence>
<evidence type="ECO:0000256" key="12">
    <source>
        <dbReference type="ARBA" id="ARBA00044891"/>
    </source>
</evidence>
<evidence type="ECO:0000256" key="9">
    <source>
        <dbReference type="ARBA" id="ARBA00044878"/>
    </source>
</evidence>
<keyword evidence="3" id="KW-0813">Transport</keyword>
<evidence type="ECO:0000256" key="3">
    <source>
        <dbReference type="ARBA" id="ARBA00022448"/>
    </source>
</evidence>
<comment type="catalytic activity">
    <reaction evidence="16">
        <text>L-lysyl-L-lysine(out) = L-lysyl-L-lysine(in)</text>
        <dbReference type="Rhea" id="RHEA:79403"/>
        <dbReference type="ChEBI" id="CHEBI:229956"/>
    </reaction>
</comment>
<dbReference type="InterPro" id="IPR020846">
    <property type="entry name" value="MFS_dom"/>
</dbReference>
<evidence type="ECO:0000256" key="15">
    <source>
        <dbReference type="ARBA" id="ARBA00044899"/>
    </source>
</evidence>
<comment type="catalytic activity">
    <reaction evidence="15">
        <text>L-arginyl-L-alpha-amino acid(out) = L-arginyl-L-alpha-amino acid(in)</text>
        <dbReference type="Rhea" id="RHEA:79371"/>
        <dbReference type="ChEBI" id="CHEBI:84315"/>
    </reaction>
</comment>
<comment type="subunit">
    <text evidence="24">Homodimer. Interacts with lysosomal protein GLMP (via lumenal domain); the interaction starts while both proteins are still in the endoplasmic reticulum and is required for stabilization of MFSD1 in lysosomes but has no direct effect on its targeting to lysosomes or transporter activity.</text>
</comment>